<feature type="signal peptide" evidence="4">
    <location>
        <begin position="1"/>
        <end position="18"/>
    </location>
</feature>
<organism evidence="6 7">
    <name type="scientific">Stutzerimonas marianensis</name>
    <dbReference type="NCBI Taxonomy" id="2929513"/>
    <lineage>
        <taxon>Bacteria</taxon>
        <taxon>Pseudomonadati</taxon>
        <taxon>Pseudomonadota</taxon>
        <taxon>Gammaproteobacteria</taxon>
        <taxon>Pseudomonadales</taxon>
        <taxon>Pseudomonadaceae</taxon>
        <taxon>Stutzerimonas</taxon>
    </lineage>
</organism>
<keyword evidence="4" id="KW-0732">Signal</keyword>
<dbReference type="GO" id="GO:0004519">
    <property type="term" value="F:endonuclease activity"/>
    <property type="evidence" value="ECO:0007669"/>
    <property type="project" value="UniProtKB-KW"/>
</dbReference>
<evidence type="ECO:0000313" key="7">
    <source>
        <dbReference type="Proteomes" id="UP001139682"/>
    </source>
</evidence>
<comment type="caution">
    <text evidence="6">The sequence shown here is derived from an EMBL/GenBank/DDBJ whole genome shotgun (WGS) entry which is preliminary data.</text>
</comment>
<evidence type="ECO:0000256" key="4">
    <source>
        <dbReference type="SAM" id="SignalP"/>
    </source>
</evidence>
<keyword evidence="7" id="KW-1185">Reference proteome</keyword>
<evidence type="ECO:0000256" key="2">
    <source>
        <dbReference type="ARBA" id="ARBA00022759"/>
    </source>
</evidence>
<dbReference type="RefSeq" id="WP_243604341.1">
    <property type="nucleotide sequence ID" value="NZ_JALGRD010000001.1"/>
</dbReference>
<accession>A0A9X2AR53</accession>
<dbReference type="SUPFAM" id="SSF50199">
    <property type="entry name" value="Staphylococcal nuclease"/>
    <property type="match status" value="1"/>
</dbReference>
<dbReference type="EMBL" id="JALGRD010000001">
    <property type="protein sequence ID" value="MCJ0972155.1"/>
    <property type="molecule type" value="Genomic_DNA"/>
</dbReference>
<reference evidence="6" key="1">
    <citation type="submission" date="2022-03" db="EMBL/GenBank/DDBJ databases">
        <title>Pseudomonas marianensis sp. nov., a marine bacterium isolated from deep-sea sediments of the Mariana Trench.</title>
        <authorList>
            <person name="Wei Y."/>
        </authorList>
    </citation>
    <scope>NUCLEOTIDE SEQUENCE</scope>
    <source>
        <strain evidence="6">PS1</strain>
    </source>
</reference>
<dbReference type="PANTHER" id="PTHR12302:SF3">
    <property type="entry name" value="SERINE_THREONINE-PROTEIN KINASE 31"/>
    <property type="match status" value="1"/>
</dbReference>
<dbReference type="PANTHER" id="PTHR12302">
    <property type="entry name" value="EBNA2 BINDING PROTEIN P100"/>
    <property type="match status" value="1"/>
</dbReference>
<dbReference type="InterPro" id="IPR035437">
    <property type="entry name" value="SNase_OB-fold_sf"/>
</dbReference>
<sequence>MLRYLLAVLLATALPASAESIDCRVIGIAGGDIFACLTAKQERVRVRMAEIDAPEARQVYGLEAQHALSGYIFGKDVTLVVQGHDRHGRTLARVRAGDTDVNAEMVRSGAAWADPDYMTDRNLRALEAVAREFKRGLWALPKPDRQPPWQWREARR</sequence>
<evidence type="ECO:0000256" key="3">
    <source>
        <dbReference type="ARBA" id="ARBA00022801"/>
    </source>
</evidence>
<evidence type="ECO:0000259" key="5">
    <source>
        <dbReference type="PROSITE" id="PS50830"/>
    </source>
</evidence>
<name>A0A9X2AR53_9GAMM</name>
<protein>
    <submittedName>
        <fullName evidence="6">Thermonuclease family protein</fullName>
    </submittedName>
</protein>
<gene>
    <name evidence="6" type="ORF">MST27_02065</name>
</gene>
<dbReference type="AlphaFoldDB" id="A0A9X2AR53"/>
<evidence type="ECO:0000256" key="1">
    <source>
        <dbReference type="ARBA" id="ARBA00022722"/>
    </source>
</evidence>
<dbReference type="SMART" id="SM00318">
    <property type="entry name" value="SNc"/>
    <property type="match status" value="1"/>
</dbReference>
<dbReference type="InterPro" id="IPR016071">
    <property type="entry name" value="Staphylococal_nuclease_OB-fold"/>
</dbReference>
<dbReference type="Pfam" id="PF00565">
    <property type="entry name" value="SNase"/>
    <property type="match status" value="1"/>
</dbReference>
<keyword evidence="2" id="KW-0255">Endonuclease</keyword>
<dbReference type="PROSITE" id="PS50830">
    <property type="entry name" value="TNASE_3"/>
    <property type="match status" value="1"/>
</dbReference>
<evidence type="ECO:0000313" key="6">
    <source>
        <dbReference type="EMBL" id="MCJ0972155.1"/>
    </source>
</evidence>
<keyword evidence="3" id="KW-0378">Hydrolase</keyword>
<feature type="chain" id="PRO_5040929177" evidence="4">
    <location>
        <begin position="19"/>
        <end position="156"/>
    </location>
</feature>
<dbReference type="Gene3D" id="2.40.50.90">
    <property type="match status" value="1"/>
</dbReference>
<dbReference type="Proteomes" id="UP001139682">
    <property type="component" value="Unassembled WGS sequence"/>
</dbReference>
<feature type="domain" description="TNase-like" evidence="5">
    <location>
        <begin position="19"/>
        <end position="140"/>
    </location>
</feature>
<dbReference type="GO" id="GO:0016787">
    <property type="term" value="F:hydrolase activity"/>
    <property type="evidence" value="ECO:0007669"/>
    <property type="project" value="UniProtKB-KW"/>
</dbReference>
<proteinExistence type="predicted"/>
<keyword evidence="1" id="KW-0540">Nuclease</keyword>